<dbReference type="Gene3D" id="3.30.160.60">
    <property type="entry name" value="Classic Zinc Finger"/>
    <property type="match status" value="1"/>
</dbReference>
<evidence type="ECO:0000313" key="8">
    <source>
        <dbReference type="EMBL" id="RRH78404.1"/>
    </source>
</evidence>
<organism evidence="8 9">
    <name type="scientific">Falsigemmobacter faecalis</name>
    <dbReference type="NCBI Taxonomy" id="2488730"/>
    <lineage>
        <taxon>Bacteria</taxon>
        <taxon>Pseudomonadati</taxon>
        <taxon>Pseudomonadota</taxon>
        <taxon>Alphaproteobacteria</taxon>
        <taxon>Rhodobacterales</taxon>
        <taxon>Paracoccaceae</taxon>
        <taxon>Falsigemmobacter</taxon>
    </lineage>
</organism>
<accession>A0A3P3DWQ1</accession>
<dbReference type="GO" id="GO:0071555">
    <property type="term" value="P:cell wall organization"/>
    <property type="evidence" value="ECO:0007669"/>
    <property type="project" value="UniProtKB-KW"/>
</dbReference>
<dbReference type="RefSeq" id="WP_124962980.1">
    <property type="nucleotide sequence ID" value="NZ_RRAZ01000001.1"/>
</dbReference>
<keyword evidence="4 7" id="KW-0472">Membrane</keyword>
<evidence type="ECO:0000256" key="2">
    <source>
        <dbReference type="ARBA" id="ARBA00022692"/>
    </source>
</evidence>
<keyword evidence="9" id="KW-1185">Reference proteome</keyword>
<keyword evidence="1 7" id="KW-1003">Cell membrane</keyword>
<keyword evidence="5 7" id="KW-0456">Lyase</keyword>
<comment type="catalytic activity">
    <reaction evidence="7">
        <text>a peptidoglycan chain = a peptidoglycan chain with N-acetyl-1,6-anhydromuramyl-[peptide] at the reducing end + a peptidoglycan chain with N-acetylglucosamine at the non-reducing end.</text>
        <dbReference type="EC" id="4.2.2.29"/>
    </reaction>
</comment>
<evidence type="ECO:0000256" key="4">
    <source>
        <dbReference type="ARBA" id="ARBA00023136"/>
    </source>
</evidence>
<gene>
    <name evidence="7 8" type="primary">mltG</name>
    <name evidence="8" type="ORF">EG244_00165</name>
</gene>
<feature type="site" description="Important for catalytic activity" evidence="7">
    <location>
        <position position="260"/>
    </location>
</feature>
<evidence type="ECO:0000256" key="1">
    <source>
        <dbReference type="ARBA" id="ARBA00022475"/>
    </source>
</evidence>
<dbReference type="OrthoDB" id="9814591at2"/>
<evidence type="ECO:0000256" key="5">
    <source>
        <dbReference type="ARBA" id="ARBA00023239"/>
    </source>
</evidence>
<comment type="function">
    <text evidence="7">Functions as a peptidoglycan terminase that cleaves nascent peptidoglycan strands endolytically to terminate their elongation.</text>
</comment>
<dbReference type="GO" id="GO:0008932">
    <property type="term" value="F:lytic endotransglycosylase activity"/>
    <property type="evidence" value="ECO:0007669"/>
    <property type="project" value="UniProtKB-UniRule"/>
</dbReference>
<keyword evidence="6 7" id="KW-0961">Cell wall biogenesis/degradation</keyword>
<reference evidence="8 9" key="1">
    <citation type="submission" date="2018-11" db="EMBL/GenBank/DDBJ databases">
        <title>Gemmobacter sp. nov., YIM 102744-1 draft genome.</title>
        <authorList>
            <person name="Li G."/>
            <person name="Jiang Y."/>
        </authorList>
    </citation>
    <scope>NUCLEOTIDE SEQUENCE [LARGE SCALE GENOMIC DNA]</scope>
    <source>
        <strain evidence="8 9">YIM 102744-1</strain>
    </source>
</reference>
<comment type="caution">
    <text evidence="8">The sequence shown here is derived from an EMBL/GenBank/DDBJ whole genome shotgun (WGS) entry which is preliminary data.</text>
</comment>
<evidence type="ECO:0000256" key="3">
    <source>
        <dbReference type="ARBA" id="ARBA00022989"/>
    </source>
</evidence>
<evidence type="ECO:0000256" key="7">
    <source>
        <dbReference type="HAMAP-Rule" id="MF_02065"/>
    </source>
</evidence>
<dbReference type="HAMAP" id="MF_02065">
    <property type="entry name" value="MltG"/>
    <property type="match status" value="1"/>
</dbReference>
<keyword evidence="7" id="KW-0997">Cell inner membrane</keyword>
<sequence>MWKSIASNALTLFIVALIAVAGLIAWGKRQYEGPGPLAEAVCFRVERGASFASSAADLERQGAVSDARIFRIGSRYAELDSGLKAGSYLLPAGISMQEIAGAITRGGQSSCGSELNYRIGVNAADVVLRELDPATQRFTEVAKRDLKDTSEVPAELQAALDDTGIRARVTVAEGTTVWQVLEALKGVDLLKGEVKDSPSEGALAPDSYDITRGMDRAALVAEMAGRQTRILTDLWAARQEGLPYKDINEALIMASIVEKETGVPDERGEVAAVFVNRLRQGMKLQTDPTVIYGVTKGQGVLGRGLRRSELQGRTAWNTYVIDGLPPTPIANPGKASIEATLNPPESKYLFFVADGTGGHAFAETLAGHNANVAKWRQIEAERARQAPSSGN</sequence>
<dbReference type="NCBIfam" id="TIGR00247">
    <property type="entry name" value="endolytic transglycosylase MltG"/>
    <property type="match status" value="1"/>
</dbReference>
<dbReference type="InterPro" id="IPR003770">
    <property type="entry name" value="MLTG-like"/>
</dbReference>
<dbReference type="AlphaFoldDB" id="A0A3P3DWQ1"/>
<dbReference type="GO" id="GO:0005886">
    <property type="term" value="C:plasma membrane"/>
    <property type="evidence" value="ECO:0007669"/>
    <property type="project" value="UniProtKB-UniRule"/>
</dbReference>
<evidence type="ECO:0000313" key="9">
    <source>
        <dbReference type="Proteomes" id="UP000282125"/>
    </source>
</evidence>
<evidence type="ECO:0000256" key="6">
    <source>
        <dbReference type="ARBA" id="ARBA00023316"/>
    </source>
</evidence>
<name>A0A3P3DWQ1_9RHOB</name>
<dbReference type="GO" id="GO:0009252">
    <property type="term" value="P:peptidoglycan biosynthetic process"/>
    <property type="evidence" value="ECO:0007669"/>
    <property type="project" value="UniProtKB-UniRule"/>
</dbReference>
<dbReference type="Proteomes" id="UP000282125">
    <property type="component" value="Unassembled WGS sequence"/>
</dbReference>
<dbReference type="PANTHER" id="PTHR30518">
    <property type="entry name" value="ENDOLYTIC MUREIN TRANSGLYCOSYLASE"/>
    <property type="match status" value="1"/>
</dbReference>
<dbReference type="Pfam" id="PF02618">
    <property type="entry name" value="YceG"/>
    <property type="match status" value="2"/>
</dbReference>
<dbReference type="CDD" id="cd08010">
    <property type="entry name" value="MltG_like"/>
    <property type="match status" value="1"/>
</dbReference>
<keyword evidence="3 7" id="KW-1133">Transmembrane helix</keyword>
<protein>
    <recommendedName>
        <fullName evidence="7">Endolytic murein transglycosylase</fullName>
        <ecNumber evidence="7">4.2.2.29</ecNumber>
    </recommendedName>
    <alternativeName>
        <fullName evidence="7">Peptidoglycan lytic transglycosylase</fullName>
    </alternativeName>
    <alternativeName>
        <fullName evidence="7">Peptidoglycan polymerization terminase</fullName>
    </alternativeName>
</protein>
<dbReference type="EMBL" id="RRAZ01000001">
    <property type="protein sequence ID" value="RRH78404.1"/>
    <property type="molecule type" value="Genomic_DNA"/>
</dbReference>
<dbReference type="PANTHER" id="PTHR30518:SF2">
    <property type="entry name" value="ENDOLYTIC MUREIN TRANSGLYCOSYLASE"/>
    <property type="match status" value="1"/>
</dbReference>
<proteinExistence type="inferred from homology"/>
<dbReference type="Gene3D" id="3.30.1490.480">
    <property type="entry name" value="Endolytic murein transglycosylase"/>
    <property type="match status" value="1"/>
</dbReference>
<comment type="similarity">
    <text evidence="7">Belongs to the transglycosylase MltG family.</text>
</comment>
<keyword evidence="2 7" id="KW-0812">Transmembrane</keyword>
<dbReference type="EC" id="4.2.2.29" evidence="7"/>